<dbReference type="SUPFAM" id="SSF51905">
    <property type="entry name" value="FAD/NAD(P)-binding domain"/>
    <property type="match status" value="1"/>
</dbReference>
<dbReference type="AlphaFoldDB" id="A0A0D2FCF6"/>
<dbReference type="RefSeq" id="XP_013288120.1">
    <property type="nucleotide sequence ID" value="XM_013432666.1"/>
</dbReference>
<accession>A0A0D2FCF6</accession>
<evidence type="ECO:0000256" key="2">
    <source>
        <dbReference type="ARBA" id="ARBA00010139"/>
    </source>
</evidence>
<proteinExistence type="inferred from homology"/>
<name>A0A0D2FCF6_9EURO</name>
<dbReference type="InterPro" id="IPR051209">
    <property type="entry name" value="FAD-bind_Monooxygenase_sf"/>
</dbReference>
<evidence type="ECO:0000313" key="3">
    <source>
        <dbReference type="EMBL" id="KIW84312.1"/>
    </source>
</evidence>
<evidence type="ECO:0000256" key="1">
    <source>
        <dbReference type="ARBA" id="ARBA00001974"/>
    </source>
</evidence>
<protein>
    <submittedName>
        <fullName evidence="3">Uncharacterized protein</fullName>
    </submittedName>
</protein>
<keyword evidence="4" id="KW-1185">Reference proteome</keyword>
<dbReference type="PANTHER" id="PTHR42877:SF8">
    <property type="entry name" value="MONOOXYGENASE"/>
    <property type="match status" value="1"/>
</dbReference>
<dbReference type="InterPro" id="IPR036188">
    <property type="entry name" value="FAD/NAD-bd_sf"/>
</dbReference>
<gene>
    <name evidence="3" type="ORF">Z517_03562</name>
</gene>
<dbReference type="HOGENOM" id="CLU_1885812_0_0_1"/>
<organism evidence="3 4">
    <name type="scientific">Fonsecaea pedrosoi CBS 271.37</name>
    <dbReference type="NCBI Taxonomy" id="1442368"/>
    <lineage>
        <taxon>Eukaryota</taxon>
        <taxon>Fungi</taxon>
        <taxon>Dikarya</taxon>
        <taxon>Ascomycota</taxon>
        <taxon>Pezizomycotina</taxon>
        <taxon>Eurotiomycetes</taxon>
        <taxon>Chaetothyriomycetidae</taxon>
        <taxon>Chaetothyriales</taxon>
        <taxon>Herpotrichiellaceae</taxon>
        <taxon>Fonsecaea</taxon>
    </lineage>
</organism>
<dbReference type="Gene3D" id="3.50.50.60">
    <property type="entry name" value="FAD/NAD(P)-binding domain"/>
    <property type="match status" value="1"/>
</dbReference>
<evidence type="ECO:0000313" key="4">
    <source>
        <dbReference type="Proteomes" id="UP000053029"/>
    </source>
</evidence>
<dbReference type="VEuPathDB" id="FungiDB:Z517_03562"/>
<dbReference type="PANTHER" id="PTHR42877">
    <property type="entry name" value="L-ORNITHINE N(5)-MONOOXYGENASE-RELATED"/>
    <property type="match status" value="1"/>
</dbReference>
<dbReference type="Proteomes" id="UP000053029">
    <property type="component" value="Unassembled WGS sequence"/>
</dbReference>
<dbReference type="GeneID" id="25303052"/>
<reference evidence="3 4" key="1">
    <citation type="submission" date="2015-01" db="EMBL/GenBank/DDBJ databases">
        <title>The Genome Sequence of Fonsecaea pedrosoi CBS 271.37.</title>
        <authorList>
            <consortium name="The Broad Institute Genomics Platform"/>
            <person name="Cuomo C."/>
            <person name="de Hoog S."/>
            <person name="Gorbushina A."/>
            <person name="Stielow B."/>
            <person name="Teixiera M."/>
            <person name="Abouelleil A."/>
            <person name="Chapman S.B."/>
            <person name="Priest M."/>
            <person name="Young S.K."/>
            <person name="Wortman J."/>
            <person name="Nusbaum C."/>
            <person name="Birren B."/>
        </authorList>
    </citation>
    <scope>NUCLEOTIDE SEQUENCE [LARGE SCALE GENOMIC DNA]</scope>
    <source>
        <strain evidence="3 4">CBS 271.37</strain>
    </source>
</reference>
<comment type="cofactor">
    <cofactor evidence="1">
        <name>FAD</name>
        <dbReference type="ChEBI" id="CHEBI:57692"/>
    </cofactor>
</comment>
<dbReference type="EMBL" id="KN846970">
    <property type="protein sequence ID" value="KIW84312.1"/>
    <property type="molecule type" value="Genomic_DNA"/>
</dbReference>
<comment type="similarity">
    <text evidence="2">Belongs to the FAD-binding monooxygenase family.</text>
</comment>
<sequence length="135" mass="14748">MGRGAGEVDSGSKKKRWISSYKDYCDVIVHGSSAVNNWKWPNIEGPHDYKGILPHSVAWDMSLNWSGKSVGVIGTGSSSIQRVPKFAETAKDVTVFMRHHTSIASQIEQNISNGEADPDAIEPMAAGKHHCYPIP</sequence>